<keyword evidence="7" id="KW-1185">Reference proteome</keyword>
<dbReference type="Gene3D" id="1.20.950.20">
    <property type="entry name" value="Transmembrane di-heme cytochromes, Chain C"/>
    <property type="match status" value="1"/>
</dbReference>
<dbReference type="InterPro" id="IPR017896">
    <property type="entry name" value="4Fe4S_Fe-S-bd"/>
</dbReference>
<dbReference type="GO" id="GO:0016491">
    <property type="term" value="F:oxidoreductase activity"/>
    <property type="evidence" value="ECO:0007669"/>
    <property type="project" value="UniProtKB-KW"/>
</dbReference>
<keyword evidence="2" id="KW-0479">Metal-binding</keyword>
<dbReference type="GO" id="GO:0051539">
    <property type="term" value="F:4 iron, 4 sulfur cluster binding"/>
    <property type="evidence" value="ECO:0007669"/>
    <property type="project" value="UniProtKB-KW"/>
</dbReference>
<dbReference type="InterPro" id="IPR017900">
    <property type="entry name" value="4Fe4S_Fe_S_CS"/>
</dbReference>
<dbReference type="InterPro" id="IPR009051">
    <property type="entry name" value="Helical_ferredxn"/>
</dbReference>
<dbReference type="AlphaFoldDB" id="A0A6G7PV01"/>
<evidence type="ECO:0000256" key="3">
    <source>
        <dbReference type="ARBA" id="ARBA00023002"/>
    </source>
</evidence>
<organism evidence="6 7">
    <name type="scientific">Thermosulfuriphilus ammonigenes</name>
    <dbReference type="NCBI Taxonomy" id="1936021"/>
    <lineage>
        <taxon>Bacteria</taxon>
        <taxon>Pseudomonadati</taxon>
        <taxon>Thermodesulfobacteriota</taxon>
        <taxon>Thermodesulfobacteria</taxon>
        <taxon>Thermodesulfobacteriales</taxon>
        <taxon>Thermodesulfobacteriaceae</taxon>
        <taxon>Thermosulfuriphilus</taxon>
    </lineage>
</organism>
<keyword evidence="3" id="KW-0560">Oxidoreductase</keyword>
<dbReference type="EMBL" id="CP048877">
    <property type="protein sequence ID" value="QIJ71351.1"/>
    <property type="molecule type" value="Genomic_DNA"/>
</dbReference>
<dbReference type="NCBIfam" id="NF038018">
    <property type="entry name" value="qmoC"/>
    <property type="match status" value="1"/>
</dbReference>
<dbReference type="SUPFAM" id="SSF103501">
    <property type="entry name" value="Respiratory nitrate reductase 1 gamma chain"/>
    <property type="match status" value="1"/>
</dbReference>
<dbReference type="GO" id="GO:0046872">
    <property type="term" value="F:metal ion binding"/>
    <property type="evidence" value="ECO:0007669"/>
    <property type="project" value="UniProtKB-KW"/>
</dbReference>
<evidence type="ECO:0000256" key="2">
    <source>
        <dbReference type="ARBA" id="ARBA00022723"/>
    </source>
</evidence>
<proteinExistence type="predicted"/>
<dbReference type="RefSeq" id="WP_166031572.1">
    <property type="nucleotide sequence ID" value="NZ_CP048877.1"/>
</dbReference>
<protein>
    <submittedName>
        <fullName evidence="6">Heterodisulfide reductase</fullName>
    </submittedName>
</protein>
<dbReference type="Proteomes" id="UP000502179">
    <property type="component" value="Chromosome"/>
</dbReference>
<dbReference type="PROSITE" id="PS00198">
    <property type="entry name" value="4FE4S_FER_1"/>
    <property type="match status" value="1"/>
</dbReference>
<evidence type="ECO:0000313" key="6">
    <source>
        <dbReference type="EMBL" id="QIJ71351.1"/>
    </source>
</evidence>
<evidence type="ECO:0000256" key="4">
    <source>
        <dbReference type="ARBA" id="ARBA00023004"/>
    </source>
</evidence>
<dbReference type="KEGG" id="tav:G4V39_03245"/>
<name>A0A6G7PV01_9BACT</name>
<dbReference type="InterPro" id="IPR051460">
    <property type="entry name" value="HdrC_iron-sulfur_subunit"/>
</dbReference>
<keyword evidence="4" id="KW-0408">Iron</keyword>
<accession>A0A6G7PV01</accession>
<dbReference type="GO" id="GO:0005886">
    <property type="term" value="C:plasma membrane"/>
    <property type="evidence" value="ECO:0007669"/>
    <property type="project" value="TreeGrafter"/>
</dbReference>
<evidence type="ECO:0000256" key="1">
    <source>
        <dbReference type="ARBA" id="ARBA00022485"/>
    </source>
</evidence>
<evidence type="ECO:0000256" key="5">
    <source>
        <dbReference type="ARBA" id="ARBA00023014"/>
    </source>
</evidence>
<dbReference type="Pfam" id="PF13183">
    <property type="entry name" value="Fer4_8"/>
    <property type="match status" value="1"/>
</dbReference>
<dbReference type="SUPFAM" id="SSF46548">
    <property type="entry name" value="alpha-helical ferredoxin"/>
    <property type="match status" value="1"/>
</dbReference>
<reference evidence="6 7" key="1">
    <citation type="submission" date="2020-02" db="EMBL/GenBank/DDBJ databases">
        <title>Genome analysis of Thermosulfuriphilus ammonigenes ST65T, an anaerobic thermophilic chemolithoautotrophic bacterium isolated from a deep-sea hydrothermal vent.</title>
        <authorList>
            <person name="Slobodkina G."/>
            <person name="Allioux M."/>
            <person name="Merkel A."/>
            <person name="Alain K."/>
            <person name="Jebbar M."/>
            <person name="Slobodkin A."/>
        </authorList>
    </citation>
    <scope>NUCLEOTIDE SEQUENCE [LARGE SCALE GENOMIC DNA]</scope>
    <source>
        <strain evidence="6 7">ST65</strain>
    </source>
</reference>
<keyword evidence="1" id="KW-0004">4Fe-4S</keyword>
<sequence length="390" mass="43272">MARRVQPDLEFIKGIQKAGGTTLKKCYQCATCAVVCPLSPDEGPFPRKEMIWAQWGLKDKLATDPAVWLCHQCGDCSAYCPRGAKPGDVLGAIRAMAIRHYASPKALWTMFNEPGYLPFLFAVAFAIIIGVMVAYHGGFEIPEGPVRYSEGFWHGFMPVVLVDAIFLPLVGLVALFSARGVINLWKDLCQSQGISPKLKPSAGEFLDLYVWPTIGEILQHTRFQKCGATKERATGHMMVLWAFIILFVVTNIVFIGADFLGFHTPWKIYNPVKILANVGAVLLIVGIFMILSMRREKTSQGILQSSYNDWLLIWLIVTVGLSGLGAELLRLANIKFLAYPVYLLHLASVFVLFLSLPFSKFAHLLYRTTVMVFERYSNAQKAAAASGEGQ</sequence>
<dbReference type="PROSITE" id="PS51379">
    <property type="entry name" value="4FE4S_FER_2"/>
    <property type="match status" value="1"/>
</dbReference>
<keyword evidence="5" id="KW-0411">Iron-sulfur</keyword>
<dbReference type="Gene3D" id="1.10.1060.10">
    <property type="entry name" value="Alpha-helical ferredoxin"/>
    <property type="match status" value="1"/>
</dbReference>
<dbReference type="InterPro" id="IPR036197">
    <property type="entry name" value="NarG-like_sf"/>
</dbReference>
<gene>
    <name evidence="6" type="ORF">G4V39_03245</name>
</gene>
<evidence type="ECO:0000313" key="7">
    <source>
        <dbReference type="Proteomes" id="UP000502179"/>
    </source>
</evidence>
<dbReference type="PANTHER" id="PTHR43255:SF1">
    <property type="entry name" value="IRON-SULFUR-BINDING OXIDOREDUCTASE FADF-RELATED"/>
    <property type="match status" value="1"/>
</dbReference>
<dbReference type="PANTHER" id="PTHR43255">
    <property type="entry name" value="IRON-SULFUR-BINDING OXIDOREDUCTASE FADF-RELATED-RELATED"/>
    <property type="match status" value="1"/>
</dbReference>